<evidence type="ECO:0000313" key="4">
    <source>
        <dbReference type="Proteomes" id="UP000758856"/>
    </source>
</evidence>
<proteinExistence type="predicted"/>
<name>A0A9W6IUF1_9HYPH</name>
<dbReference type="EMBL" id="BSFF01000002">
    <property type="protein sequence ID" value="GLK55296.1"/>
    <property type="molecule type" value="Genomic_DNA"/>
</dbReference>
<dbReference type="EMBL" id="JAFBCY010000001">
    <property type="protein sequence ID" value="MBM7850004.1"/>
    <property type="molecule type" value="Genomic_DNA"/>
</dbReference>
<evidence type="ECO:0000256" key="1">
    <source>
        <dbReference type="SAM" id="MobiDB-lite"/>
    </source>
</evidence>
<reference evidence="2" key="3">
    <citation type="submission" date="2023-01" db="EMBL/GenBank/DDBJ databases">
        <authorList>
            <person name="Sun Q."/>
            <person name="Evtushenko L."/>
        </authorList>
    </citation>
    <scope>NUCLEOTIDE SEQUENCE</scope>
    <source>
        <strain evidence="2">VKM B-1606</strain>
    </source>
</reference>
<evidence type="ECO:0000313" key="5">
    <source>
        <dbReference type="Proteomes" id="UP001143400"/>
    </source>
</evidence>
<protein>
    <submittedName>
        <fullName evidence="2">Uncharacterized protein</fullName>
    </submittedName>
</protein>
<gene>
    <name evidence="2" type="ORF">GCM10008170_13150</name>
    <name evidence="3" type="ORF">JOD31_000216</name>
</gene>
<reference evidence="2" key="1">
    <citation type="journal article" date="2014" name="Int. J. Syst. Evol. Microbiol.">
        <title>Complete genome sequence of Corynebacterium casei LMG S-19264T (=DSM 44701T), isolated from a smear-ripened cheese.</title>
        <authorList>
            <consortium name="US DOE Joint Genome Institute (JGI-PGF)"/>
            <person name="Walter F."/>
            <person name="Albersmeier A."/>
            <person name="Kalinowski J."/>
            <person name="Ruckert C."/>
        </authorList>
    </citation>
    <scope>NUCLEOTIDE SEQUENCE</scope>
    <source>
        <strain evidence="2">VKM B-1606</strain>
    </source>
</reference>
<dbReference type="AlphaFoldDB" id="A0A9W6IUF1"/>
<keyword evidence="4" id="KW-1185">Reference proteome</keyword>
<accession>A0A9W6IUF1</accession>
<sequence length="55" mass="6338">MLGRILKTVANEFLRNRAQRTGSGPRRLPPTSVREAQSRAVHHVVRTVLNKFMKR</sequence>
<comment type="caution">
    <text evidence="2">The sequence shown here is derived from an EMBL/GenBank/DDBJ whole genome shotgun (WGS) entry which is preliminary data.</text>
</comment>
<dbReference type="RefSeq" id="WP_204948478.1">
    <property type="nucleotide sequence ID" value="NZ_BSFF01000002.1"/>
</dbReference>
<evidence type="ECO:0000313" key="2">
    <source>
        <dbReference type="EMBL" id="GLK55296.1"/>
    </source>
</evidence>
<dbReference type="Proteomes" id="UP000758856">
    <property type="component" value="Unassembled WGS sequence"/>
</dbReference>
<feature type="region of interest" description="Disordered" evidence="1">
    <location>
        <begin position="17"/>
        <end position="38"/>
    </location>
</feature>
<dbReference type="Proteomes" id="UP001143400">
    <property type="component" value="Unassembled WGS sequence"/>
</dbReference>
<organism evidence="2 5">
    <name type="scientific">Methylopila capsulata</name>
    <dbReference type="NCBI Taxonomy" id="61654"/>
    <lineage>
        <taxon>Bacteria</taxon>
        <taxon>Pseudomonadati</taxon>
        <taxon>Pseudomonadota</taxon>
        <taxon>Alphaproteobacteria</taxon>
        <taxon>Hyphomicrobiales</taxon>
        <taxon>Methylopilaceae</taxon>
        <taxon>Methylopila</taxon>
    </lineage>
</organism>
<reference evidence="3 4" key="2">
    <citation type="submission" date="2021-01" db="EMBL/GenBank/DDBJ databases">
        <title>Genomic Encyclopedia of Type Strains, Phase IV (KMG-IV): sequencing the most valuable type-strain genomes for metagenomic binning, comparative biology and taxonomic classification.</title>
        <authorList>
            <person name="Goeker M."/>
        </authorList>
    </citation>
    <scope>NUCLEOTIDE SEQUENCE [LARGE SCALE GENOMIC DNA]</scope>
    <source>
        <strain evidence="3 4">DSM 6130</strain>
    </source>
</reference>
<evidence type="ECO:0000313" key="3">
    <source>
        <dbReference type="EMBL" id="MBM7850004.1"/>
    </source>
</evidence>